<dbReference type="EMBL" id="AZMM01002935">
    <property type="protein sequence ID" value="ETJ43071.1"/>
    <property type="molecule type" value="Genomic_DNA"/>
</dbReference>
<feature type="domain" description="Gcp-like" evidence="1">
    <location>
        <begin position="4"/>
        <end position="131"/>
    </location>
</feature>
<dbReference type="AlphaFoldDB" id="W1YL46"/>
<dbReference type="PANTHER" id="PTHR11735:SF11">
    <property type="entry name" value="TRNA THREONYLCARBAMOYLADENOSINE BIOSYNTHESIS PROTEIN TSAB"/>
    <property type="match status" value="1"/>
</dbReference>
<organism evidence="2">
    <name type="scientific">human gut metagenome</name>
    <dbReference type="NCBI Taxonomy" id="408170"/>
    <lineage>
        <taxon>unclassified sequences</taxon>
        <taxon>metagenomes</taxon>
        <taxon>organismal metagenomes</taxon>
    </lineage>
</organism>
<dbReference type="GO" id="GO:0005829">
    <property type="term" value="C:cytosol"/>
    <property type="evidence" value="ECO:0007669"/>
    <property type="project" value="TreeGrafter"/>
</dbReference>
<dbReference type="PANTHER" id="PTHR11735">
    <property type="entry name" value="TRNA N6-ADENOSINE THREONYLCARBAMOYLTRANSFERASE"/>
    <property type="match status" value="1"/>
</dbReference>
<feature type="non-terminal residue" evidence="2">
    <location>
        <position position="1"/>
    </location>
</feature>
<name>W1YL46_9ZZZZ</name>
<dbReference type="Gene3D" id="3.30.420.40">
    <property type="match status" value="2"/>
</dbReference>
<dbReference type="InterPro" id="IPR000905">
    <property type="entry name" value="Gcp-like_dom"/>
</dbReference>
<dbReference type="SUPFAM" id="SSF53067">
    <property type="entry name" value="Actin-like ATPase domain"/>
    <property type="match status" value="1"/>
</dbReference>
<accession>W1YL46</accession>
<dbReference type="InterPro" id="IPR043129">
    <property type="entry name" value="ATPase_NBD"/>
</dbReference>
<comment type="caution">
    <text evidence="2">The sequence shown here is derived from an EMBL/GenBank/DDBJ whole genome shotgun (WGS) entry which is preliminary data.</text>
</comment>
<gene>
    <name evidence="2" type="ORF">Q604_UNBC02935G0001</name>
</gene>
<proteinExistence type="predicted"/>
<protein>
    <recommendedName>
        <fullName evidence="1">Gcp-like domain-containing protein</fullName>
    </recommendedName>
</protein>
<sequence length="145" mass="15957">RIGVAMGLPFPAGKHLETLALQTTEYEPLPSSVKEGWISFAGPCSAAMRRISDSMNDIEKSNLSRAVFTSIGNALEKMITYHLQNKPVRTLIAVGGVMSNSLLRHRMEHYCRRNQLILHVAQPQFSVDNATGNAFGAAFLQETRG</sequence>
<dbReference type="Pfam" id="PF00814">
    <property type="entry name" value="TsaD"/>
    <property type="match status" value="1"/>
</dbReference>
<evidence type="ECO:0000313" key="2">
    <source>
        <dbReference type="EMBL" id="ETJ43071.1"/>
    </source>
</evidence>
<evidence type="ECO:0000259" key="1">
    <source>
        <dbReference type="Pfam" id="PF00814"/>
    </source>
</evidence>
<reference evidence="2" key="1">
    <citation type="submission" date="2013-12" db="EMBL/GenBank/DDBJ databases">
        <title>A Varibaculum cambriense genome reconstructed from a premature infant gut community with otherwise low bacterial novelty that shifts toward anaerobic metabolism during the third week of life.</title>
        <authorList>
            <person name="Brown C.T."/>
            <person name="Sharon I."/>
            <person name="Thomas B.C."/>
            <person name="Castelle C.J."/>
            <person name="Morowitz M.J."/>
            <person name="Banfield J.F."/>
        </authorList>
    </citation>
    <scope>NUCLEOTIDE SEQUENCE</scope>
</reference>